<gene>
    <name evidence="7" type="ORF">SLEP1_g25546</name>
</gene>
<dbReference type="GO" id="GO:0016405">
    <property type="term" value="F:CoA-ligase activity"/>
    <property type="evidence" value="ECO:0007669"/>
    <property type="project" value="TreeGrafter"/>
</dbReference>
<evidence type="ECO:0000256" key="2">
    <source>
        <dbReference type="ARBA" id="ARBA00006432"/>
    </source>
</evidence>
<dbReference type="PANTHER" id="PTHR24096">
    <property type="entry name" value="LONG-CHAIN-FATTY-ACID--COA LIGASE"/>
    <property type="match status" value="1"/>
</dbReference>
<dbReference type="Gene3D" id="3.30.300.30">
    <property type="match status" value="1"/>
</dbReference>
<dbReference type="EMBL" id="BPVZ01000041">
    <property type="protein sequence ID" value="GKV14718.1"/>
    <property type="molecule type" value="Genomic_DNA"/>
</dbReference>
<comment type="cofactor">
    <cofactor evidence="1">
        <name>Mg(2+)</name>
        <dbReference type="ChEBI" id="CHEBI:18420"/>
    </cofactor>
</comment>
<dbReference type="FunFam" id="3.30.300.30:FF:000007">
    <property type="entry name" value="4-coumarate--CoA ligase 2"/>
    <property type="match status" value="1"/>
</dbReference>
<dbReference type="Pfam" id="PF13193">
    <property type="entry name" value="AMP-binding_C"/>
    <property type="match status" value="1"/>
</dbReference>
<dbReference type="PROSITE" id="PS00455">
    <property type="entry name" value="AMP_BINDING"/>
    <property type="match status" value="1"/>
</dbReference>
<feature type="domain" description="AMP-dependent synthetase/ligase" evidence="5">
    <location>
        <begin position="60"/>
        <end position="385"/>
    </location>
</feature>
<dbReference type="Proteomes" id="UP001054252">
    <property type="component" value="Unassembled WGS sequence"/>
</dbReference>
<dbReference type="PANTHER" id="PTHR24096:SF362">
    <property type="entry name" value="4-COUMARATE--COA LIGASE-LIKE 9"/>
    <property type="match status" value="1"/>
</dbReference>
<evidence type="ECO:0000259" key="5">
    <source>
        <dbReference type="Pfam" id="PF00501"/>
    </source>
</evidence>
<organism evidence="7 8">
    <name type="scientific">Rubroshorea leprosula</name>
    <dbReference type="NCBI Taxonomy" id="152421"/>
    <lineage>
        <taxon>Eukaryota</taxon>
        <taxon>Viridiplantae</taxon>
        <taxon>Streptophyta</taxon>
        <taxon>Embryophyta</taxon>
        <taxon>Tracheophyta</taxon>
        <taxon>Spermatophyta</taxon>
        <taxon>Magnoliopsida</taxon>
        <taxon>eudicotyledons</taxon>
        <taxon>Gunneridae</taxon>
        <taxon>Pentapetalae</taxon>
        <taxon>rosids</taxon>
        <taxon>malvids</taxon>
        <taxon>Malvales</taxon>
        <taxon>Dipterocarpaceae</taxon>
        <taxon>Rubroshorea</taxon>
    </lineage>
</organism>
<dbReference type="InterPro" id="IPR000873">
    <property type="entry name" value="AMP-dep_synth/lig_dom"/>
</dbReference>
<dbReference type="InterPro" id="IPR042099">
    <property type="entry name" value="ANL_N_sf"/>
</dbReference>
<feature type="compositionally biased region" description="Pro residues" evidence="4">
    <location>
        <begin position="1"/>
        <end position="10"/>
    </location>
</feature>
<feature type="region of interest" description="Disordered" evidence="4">
    <location>
        <begin position="1"/>
        <end position="22"/>
    </location>
</feature>
<dbReference type="Pfam" id="PF00501">
    <property type="entry name" value="AMP-binding"/>
    <property type="match status" value="1"/>
</dbReference>
<evidence type="ECO:0000313" key="7">
    <source>
        <dbReference type="EMBL" id="GKV14718.1"/>
    </source>
</evidence>
<dbReference type="InterPro" id="IPR025110">
    <property type="entry name" value="AMP-bd_C"/>
</dbReference>
<dbReference type="AlphaFoldDB" id="A0AAV5JTT7"/>
<evidence type="ECO:0000259" key="6">
    <source>
        <dbReference type="Pfam" id="PF13193"/>
    </source>
</evidence>
<evidence type="ECO:0000313" key="8">
    <source>
        <dbReference type="Proteomes" id="UP001054252"/>
    </source>
</evidence>
<evidence type="ECO:0008006" key="9">
    <source>
        <dbReference type="Google" id="ProtNLM"/>
    </source>
</evidence>
<keyword evidence="8" id="KW-1185">Reference proteome</keyword>
<dbReference type="InterPro" id="IPR045851">
    <property type="entry name" value="AMP-bd_C_sf"/>
</dbReference>
<evidence type="ECO:0000256" key="3">
    <source>
        <dbReference type="ARBA" id="ARBA00022598"/>
    </source>
</evidence>
<reference evidence="7 8" key="1">
    <citation type="journal article" date="2021" name="Commun. Biol.">
        <title>The genome of Shorea leprosula (Dipterocarpaceae) highlights the ecological relevance of drought in aseasonal tropical rainforests.</title>
        <authorList>
            <person name="Ng K.K.S."/>
            <person name="Kobayashi M.J."/>
            <person name="Fawcett J.A."/>
            <person name="Hatakeyama M."/>
            <person name="Paape T."/>
            <person name="Ng C.H."/>
            <person name="Ang C.C."/>
            <person name="Tnah L.H."/>
            <person name="Lee C.T."/>
            <person name="Nishiyama T."/>
            <person name="Sese J."/>
            <person name="O'Brien M.J."/>
            <person name="Copetti D."/>
            <person name="Mohd Noor M.I."/>
            <person name="Ong R.C."/>
            <person name="Putra M."/>
            <person name="Sireger I.Z."/>
            <person name="Indrioko S."/>
            <person name="Kosugi Y."/>
            <person name="Izuno A."/>
            <person name="Isagi Y."/>
            <person name="Lee S.L."/>
            <person name="Shimizu K.K."/>
        </authorList>
    </citation>
    <scope>NUCLEOTIDE SEQUENCE [LARGE SCALE GENOMIC DNA]</scope>
    <source>
        <strain evidence="7">214</strain>
    </source>
</reference>
<name>A0AAV5JTT7_9ROSI</name>
<protein>
    <recommendedName>
        <fullName evidence="9">4-coumarate--CoA ligase</fullName>
    </recommendedName>
</protein>
<sequence>MPPNHDPNPNNPSVDPNTGFCSNTMTFHTRRSPVPLPPESAPLSVTDYVFSLLNSSPPPPTASAFIDAGTRHRILYSDLILRTRNLVSSLRTKFGLCRGDSALIISPNSICTPILYFSLFSLGVAVSPANPASTILEIKHYVQLSKPVIAFATLDTAPKIPALRYGTVHVDSVEFELLMENGDGAKEAEGIQVSQSDVATILYSSGTTGRVKGVELTHRNWIAMAASTLALRPMRETPPIHLCTVPLFHVYGFAYCVRAVAMGETVVIAGGGRRFGLGTMCGTIEEFRVSHVAVAPPVIVAMVRESGVMDGYDLSSLEAIGSGGAPLRKGLIEKLGGRLPKVMFAQAYGLTETVGRVFSTMGGTECEVEGATGKLMPNWYIDDEEATMATLDSEGWLRTGDLCYIDKQGFLFFVDRIKELIKYKGYQVAPAELEHLLQSHPDVVEAVVVPFPDEESGQVPMAFVVKQSGSSIHESQIKDFVAKQVAPYKIIRRLMFLDSLPKNAAGKVLRKELIKMANAISKL</sequence>
<dbReference type="Gene3D" id="3.40.50.12780">
    <property type="entry name" value="N-terminal domain of ligase-like"/>
    <property type="match status" value="1"/>
</dbReference>
<evidence type="ECO:0000256" key="4">
    <source>
        <dbReference type="SAM" id="MobiDB-lite"/>
    </source>
</evidence>
<feature type="domain" description="AMP-binding enzyme C-terminal" evidence="6">
    <location>
        <begin position="432"/>
        <end position="507"/>
    </location>
</feature>
<dbReference type="InterPro" id="IPR020845">
    <property type="entry name" value="AMP-binding_CS"/>
</dbReference>
<comment type="similarity">
    <text evidence="2">Belongs to the ATP-dependent AMP-binding enzyme family.</text>
</comment>
<comment type="caution">
    <text evidence="7">The sequence shown here is derived from an EMBL/GenBank/DDBJ whole genome shotgun (WGS) entry which is preliminary data.</text>
</comment>
<proteinExistence type="inferred from homology"/>
<keyword evidence="3" id="KW-0436">Ligase</keyword>
<dbReference type="SUPFAM" id="SSF56801">
    <property type="entry name" value="Acetyl-CoA synthetase-like"/>
    <property type="match status" value="1"/>
</dbReference>
<evidence type="ECO:0000256" key="1">
    <source>
        <dbReference type="ARBA" id="ARBA00001946"/>
    </source>
</evidence>
<accession>A0AAV5JTT7</accession>